<dbReference type="NCBIfam" id="TIGR00842">
    <property type="entry name" value="bcct"/>
    <property type="match status" value="1"/>
</dbReference>
<comment type="subcellular location">
    <subcellularLocation>
        <location evidence="1">Cell membrane</location>
        <topology evidence="1">Multi-pass membrane protein</topology>
    </subcellularLocation>
</comment>
<evidence type="ECO:0000313" key="10">
    <source>
        <dbReference type="Proteomes" id="UP001548590"/>
    </source>
</evidence>
<evidence type="ECO:0000256" key="5">
    <source>
        <dbReference type="ARBA" id="ARBA00022692"/>
    </source>
</evidence>
<keyword evidence="7 8" id="KW-0472">Membrane</keyword>
<feature type="transmembrane region" description="Helical" evidence="8">
    <location>
        <begin position="354"/>
        <end position="379"/>
    </location>
</feature>
<organism evidence="9 10">
    <name type="scientific">Uliginosibacterium paludis</name>
    <dbReference type="NCBI Taxonomy" id="1615952"/>
    <lineage>
        <taxon>Bacteria</taxon>
        <taxon>Pseudomonadati</taxon>
        <taxon>Pseudomonadota</taxon>
        <taxon>Betaproteobacteria</taxon>
        <taxon>Rhodocyclales</taxon>
        <taxon>Zoogloeaceae</taxon>
        <taxon>Uliginosibacterium</taxon>
    </lineage>
</organism>
<keyword evidence="5 8" id="KW-0812">Transmembrane</keyword>
<proteinExistence type="inferred from homology"/>
<feature type="transmembrane region" description="Helical" evidence="8">
    <location>
        <begin position="233"/>
        <end position="254"/>
    </location>
</feature>
<evidence type="ECO:0000256" key="3">
    <source>
        <dbReference type="ARBA" id="ARBA00022448"/>
    </source>
</evidence>
<feature type="transmembrane region" description="Helical" evidence="8">
    <location>
        <begin position="55"/>
        <end position="75"/>
    </location>
</feature>
<feature type="transmembrane region" description="Helical" evidence="8">
    <location>
        <begin position="96"/>
        <end position="114"/>
    </location>
</feature>
<evidence type="ECO:0000256" key="8">
    <source>
        <dbReference type="SAM" id="Phobius"/>
    </source>
</evidence>
<dbReference type="Pfam" id="PF02028">
    <property type="entry name" value="BCCT"/>
    <property type="match status" value="1"/>
</dbReference>
<evidence type="ECO:0000256" key="6">
    <source>
        <dbReference type="ARBA" id="ARBA00022989"/>
    </source>
</evidence>
<name>A0ABV2CLU4_9RHOO</name>
<feature type="transmembrane region" description="Helical" evidence="8">
    <location>
        <begin position="266"/>
        <end position="289"/>
    </location>
</feature>
<protein>
    <submittedName>
        <fullName evidence="9">BCCT family transporter</fullName>
    </submittedName>
</protein>
<dbReference type="InterPro" id="IPR018093">
    <property type="entry name" value="BCCT_CS"/>
</dbReference>
<keyword evidence="3" id="KW-0813">Transport</keyword>
<evidence type="ECO:0000256" key="1">
    <source>
        <dbReference type="ARBA" id="ARBA00004651"/>
    </source>
</evidence>
<feature type="transmembrane region" description="Helical" evidence="8">
    <location>
        <begin position="151"/>
        <end position="170"/>
    </location>
</feature>
<comment type="caution">
    <text evidence="9">The sequence shown here is derived from an EMBL/GenBank/DDBJ whole genome shotgun (WGS) entry which is preliminary data.</text>
</comment>
<feature type="transmembrane region" description="Helical" evidence="8">
    <location>
        <begin position="415"/>
        <end position="439"/>
    </location>
</feature>
<dbReference type="RefSeq" id="WP_345923858.1">
    <property type="nucleotide sequence ID" value="NZ_JBDIVF010000001.1"/>
</dbReference>
<dbReference type="PROSITE" id="PS01303">
    <property type="entry name" value="BCCT"/>
    <property type="match status" value="1"/>
</dbReference>
<comment type="similarity">
    <text evidence="2">Belongs to the BCCT transporter (TC 2.A.15) family.</text>
</comment>
<evidence type="ECO:0000256" key="4">
    <source>
        <dbReference type="ARBA" id="ARBA00022475"/>
    </source>
</evidence>
<dbReference type="PANTHER" id="PTHR30047:SF7">
    <property type="entry name" value="HIGH-AFFINITY CHOLINE TRANSPORT PROTEIN"/>
    <property type="match status" value="1"/>
</dbReference>
<feature type="transmembrane region" description="Helical" evidence="8">
    <location>
        <begin position="477"/>
        <end position="500"/>
    </location>
</feature>
<evidence type="ECO:0000256" key="2">
    <source>
        <dbReference type="ARBA" id="ARBA00005658"/>
    </source>
</evidence>
<dbReference type="InterPro" id="IPR000060">
    <property type="entry name" value="BCCT_transptr"/>
</dbReference>
<dbReference type="PANTHER" id="PTHR30047">
    <property type="entry name" value="HIGH-AFFINITY CHOLINE TRANSPORT PROTEIN-RELATED"/>
    <property type="match status" value="1"/>
</dbReference>
<keyword evidence="10" id="KW-1185">Reference proteome</keyword>
<feature type="transmembrane region" description="Helical" evidence="8">
    <location>
        <begin position="451"/>
        <end position="471"/>
    </location>
</feature>
<keyword evidence="4" id="KW-1003">Cell membrane</keyword>
<keyword evidence="6 8" id="KW-1133">Transmembrane helix</keyword>
<reference evidence="9 10" key="1">
    <citation type="submission" date="2024-07" db="EMBL/GenBank/DDBJ databases">
        <title>Uliginosibacterium paludis KCTC:42655.</title>
        <authorList>
            <person name="Kim M.K."/>
        </authorList>
    </citation>
    <scope>NUCLEOTIDE SEQUENCE [LARGE SCALE GENOMIC DNA]</scope>
    <source>
        <strain evidence="9 10">KCTC 42655</strain>
    </source>
</reference>
<dbReference type="EMBL" id="JBEWLZ010000002">
    <property type="protein sequence ID" value="MET1488879.1"/>
    <property type="molecule type" value="Genomic_DNA"/>
</dbReference>
<sequence>MSDPTPKFWRCTLSAPVIIPGLALILLLLGLCAFDPTLAEGFFSAGQAWIGARLSWYYVLVVAAFLLFLVILASSPYGDIRLGPDDATPEYSYPSWLAMLFAAGMGIGLLYFGVAEPVMHFSSPATAVGGTPAAAREALVTTFFHWGLHAWAIYATVGLALAYFGFRYNLPLTIRSALYPLLRHRINGPVGHAVDVFALVCTVFGIATTLGYGVLQLSAGLHRLTGMETSSPAFRYVTIAAVISLAGISAATGVGRGVKRLSEFNLLLAIGLMLFVLFAGPTSVIMQSFTENLGAYFSDIVGLSFRTFAYADEAKKGWLSGWTIVYWAWWISWSPFVGLFIARISRGRTIREFVLGVLLVPSAFNFLWMSVFGNGAIWFDTHGAAQALSSVASNADALLFNFLDLLPGSGISSGVAVLLIIVFFVTSADSGALVLDGIASKGRDDSPVWQRLMWAVILGLSAALLMSVGGLKALQSMTLIAALPFSLIILASCLGLWRALIGDHLHSSRELSPATSFWNGSKWRDRLDHLLRLSTPDEARAFIQEVAEPALRELAGDLQARGKPARIDSAEDGSISLTVPRRHARDFVYGVRPQTRTLSRLNPLRKEERSVTEPVTFFEDGRAGYDVQYMSHDEIIADVLRQYERYLQLGRLSETGLLNSAPGHVEAG</sequence>
<feature type="transmembrane region" description="Helical" evidence="8">
    <location>
        <begin position="190"/>
        <end position="213"/>
    </location>
</feature>
<gene>
    <name evidence="9" type="ORF">ABVT11_03495</name>
</gene>
<feature type="transmembrane region" description="Helical" evidence="8">
    <location>
        <begin position="324"/>
        <end position="342"/>
    </location>
</feature>
<accession>A0ABV2CLU4</accession>
<dbReference type="Proteomes" id="UP001548590">
    <property type="component" value="Unassembled WGS sequence"/>
</dbReference>
<evidence type="ECO:0000313" key="9">
    <source>
        <dbReference type="EMBL" id="MET1488879.1"/>
    </source>
</evidence>
<evidence type="ECO:0000256" key="7">
    <source>
        <dbReference type="ARBA" id="ARBA00023136"/>
    </source>
</evidence>